<dbReference type="GO" id="GO:0000922">
    <property type="term" value="C:spindle pole"/>
    <property type="evidence" value="ECO:0007669"/>
    <property type="project" value="UniProtKB-SubCell"/>
</dbReference>
<organism evidence="11 12">
    <name type="scientific">Astyanax mexicanus</name>
    <name type="common">Blind cave fish</name>
    <name type="synonym">Astyanax fasciatus mexicanus</name>
    <dbReference type="NCBI Taxonomy" id="7994"/>
    <lineage>
        <taxon>Eukaryota</taxon>
        <taxon>Metazoa</taxon>
        <taxon>Chordata</taxon>
        <taxon>Craniata</taxon>
        <taxon>Vertebrata</taxon>
        <taxon>Euteleostomi</taxon>
        <taxon>Actinopterygii</taxon>
        <taxon>Neopterygii</taxon>
        <taxon>Teleostei</taxon>
        <taxon>Ostariophysi</taxon>
        <taxon>Characiformes</taxon>
        <taxon>Characoidei</taxon>
        <taxon>Acestrorhamphidae</taxon>
        <taxon>Acestrorhamphinae</taxon>
        <taxon>Astyanax</taxon>
    </lineage>
</organism>
<dbReference type="PANTHER" id="PTHR31477:SF1">
    <property type="entry name" value="CENTROSOMAL PROTEIN OF 44 KDA"/>
    <property type="match status" value="1"/>
</dbReference>
<keyword evidence="5" id="KW-0963">Cytoplasm</keyword>
<sequence>MATGDLKGSLKKLQTSLRYLKYPREVDYNSLAKGDPFSCLPIVSYAFTSFSSAVAEHLVEQGIELTGKNDLSFIETVYKVLRDFFSYKPLLTKQQFLQFGFAERKAGLLCDIIGFVMEKHKKLTKGSKVVSPPKRRLLSRSDSKTAESPPLRETCHRVPAHTAVVSSRPLVERHMGCSTPTQFSLSSDDSLRMKEEEEKEDLRRKDSCDSSSPRPSAHTACVSESTLRAVEAGLQDCVSRLGQQLTLLDSRLQDLEKRMAGKITMELSDWENLQSRVLLLETSLALTSSSAQDCPAAGGGVGLSASVEKSSFTQESVMDLSKAPVSRSSMMMRSLSESNSSSYTSTALPPSTSEENIKERLERIASMMKNTSSLLKDVEPTI</sequence>
<evidence type="ECO:0000256" key="1">
    <source>
        <dbReference type="ARBA" id="ARBA00004114"/>
    </source>
</evidence>
<feature type="compositionally biased region" description="Polar residues" evidence="9">
    <location>
        <begin position="178"/>
        <end position="188"/>
    </location>
</feature>
<name>A0A3B1J1F7_ASTMX</name>
<evidence type="ECO:0000256" key="4">
    <source>
        <dbReference type="ARBA" id="ARBA00014053"/>
    </source>
</evidence>
<feature type="region of interest" description="Disordered" evidence="9">
    <location>
        <begin position="316"/>
        <end position="355"/>
    </location>
</feature>
<dbReference type="GO" id="GO:0030496">
    <property type="term" value="C:midbody"/>
    <property type="evidence" value="ECO:0007669"/>
    <property type="project" value="UniProtKB-SubCell"/>
</dbReference>
<dbReference type="GO" id="GO:0007099">
    <property type="term" value="P:centriole replication"/>
    <property type="evidence" value="ECO:0007669"/>
    <property type="project" value="TreeGrafter"/>
</dbReference>
<reference evidence="12" key="1">
    <citation type="submission" date="2013-03" db="EMBL/GenBank/DDBJ databases">
        <authorList>
            <person name="Jeffery W."/>
            <person name="Warren W."/>
            <person name="Wilson R.K."/>
        </authorList>
    </citation>
    <scope>NUCLEOTIDE SEQUENCE</scope>
    <source>
        <strain evidence="12">female</strain>
    </source>
</reference>
<dbReference type="FunCoup" id="A0A3B1J1F7">
    <property type="interactions" value="721"/>
</dbReference>
<dbReference type="InParanoid" id="A0A3B1J1F7"/>
<feature type="domain" description="Centrosomal CEP44" evidence="10">
    <location>
        <begin position="5"/>
        <end position="127"/>
    </location>
</feature>
<protein>
    <recommendedName>
        <fullName evidence="4">Centrosomal protein of 44 kDa</fullName>
    </recommendedName>
</protein>
<evidence type="ECO:0000256" key="2">
    <source>
        <dbReference type="ARBA" id="ARBA00004214"/>
    </source>
</evidence>
<evidence type="ECO:0000256" key="3">
    <source>
        <dbReference type="ARBA" id="ARBA00004647"/>
    </source>
</evidence>
<evidence type="ECO:0000256" key="9">
    <source>
        <dbReference type="SAM" id="MobiDB-lite"/>
    </source>
</evidence>
<evidence type="ECO:0000259" key="10">
    <source>
        <dbReference type="Pfam" id="PF15007"/>
    </source>
</evidence>
<dbReference type="Ensembl" id="ENSAMXT00000029875.1">
    <property type="protein sequence ID" value="ENSAMXP00000036107.1"/>
    <property type="gene ID" value="ENSAMXG00000044081.1"/>
</dbReference>
<dbReference type="InterPro" id="IPR033603">
    <property type="entry name" value="CEP44"/>
</dbReference>
<evidence type="ECO:0000256" key="8">
    <source>
        <dbReference type="ARBA" id="ARBA00046235"/>
    </source>
</evidence>
<feature type="compositionally biased region" description="Low complexity" evidence="9">
    <location>
        <begin position="326"/>
        <end position="345"/>
    </location>
</feature>
<proteinExistence type="predicted"/>
<feature type="compositionally biased region" description="Basic and acidic residues" evidence="9">
    <location>
        <begin position="189"/>
        <end position="208"/>
    </location>
</feature>
<feature type="region of interest" description="Disordered" evidence="9">
    <location>
        <begin position="176"/>
        <end position="220"/>
    </location>
</feature>
<dbReference type="STRING" id="7994.ENSAMXP00000036107"/>
<dbReference type="Bgee" id="ENSAMXG00000044081">
    <property type="expression patterns" value="Expressed in liver and 13 other cell types or tissues"/>
</dbReference>
<evidence type="ECO:0000256" key="6">
    <source>
        <dbReference type="ARBA" id="ARBA00023054"/>
    </source>
</evidence>
<dbReference type="InterPro" id="IPR029157">
    <property type="entry name" value="CEP44_CC"/>
</dbReference>
<keyword evidence="7" id="KW-0206">Cytoskeleton</keyword>
<reference evidence="11" key="3">
    <citation type="submission" date="2025-08" db="UniProtKB">
        <authorList>
            <consortium name="Ensembl"/>
        </authorList>
    </citation>
    <scope>IDENTIFICATION</scope>
</reference>
<dbReference type="GO" id="GO:0005814">
    <property type="term" value="C:centriole"/>
    <property type="evidence" value="ECO:0007669"/>
    <property type="project" value="UniProtKB-SubCell"/>
</dbReference>
<accession>A0A3B1J1F7</accession>
<evidence type="ECO:0000256" key="5">
    <source>
        <dbReference type="ARBA" id="ARBA00022490"/>
    </source>
</evidence>
<comment type="subcellular location">
    <subcellularLocation>
        <location evidence="1">Cytoplasm</location>
        <location evidence="1">Cytoskeleton</location>
        <location evidence="1">Microtubule organizing center</location>
        <location evidence="1">Centrosome</location>
        <location evidence="1">Centriole</location>
    </subcellularLocation>
    <subcellularLocation>
        <location evidence="3">Cytoplasm</location>
        <location evidence="3">Cytoskeleton</location>
        <location evidence="3">Spindle pole</location>
    </subcellularLocation>
    <subcellularLocation>
        <location evidence="2">Midbody</location>
    </subcellularLocation>
</comment>
<dbReference type="Proteomes" id="UP000018467">
    <property type="component" value="Unassembled WGS sequence"/>
</dbReference>
<dbReference type="GO" id="GO:0010457">
    <property type="term" value="P:centriole-centriole cohesion"/>
    <property type="evidence" value="ECO:0007669"/>
    <property type="project" value="TreeGrafter"/>
</dbReference>
<dbReference type="AlphaFoldDB" id="A0A3B1J1F7"/>
<keyword evidence="12" id="KW-1185">Reference proteome</keyword>
<feature type="region of interest" description="Disordered" evidence="9">
    <location>
        <begin position="126"/>
        <end position="158"/>
    </location>
</feature>
<dbReference type="PANTHER" id="PTHR31477">
    <property type="entry name" value="CENTROSOMAL PROTEIN OF 44 KDA"/>
    <property type="match status" value="1"/>
</dbReference>
<evidence type="ECO:0000313" key="12">
    <source>
        <dbReference type="Proteomes" id="UP000018467"/>
    </source>
</evidence>
<dbReference type="GeneTree" id="ENSGT00390000009873"/>
<comment type="function">
    <text evidence="8">Centriole-enriched microtubule-binding protein involved in centriole biogenesis. In collaboration with CEP295 and POC1B, is required for the centriole-to-centrosome conversion by ensuring the formation of bona fide centriole wall. Functions as a linker component that maintains centrosome cohesion. Associates with CROCC and regulates its stability and localization to the centrosome.</text>
</comment>
<evidence type="ECO:0000256" key="7">
    <source>
        <dbReference type="ARBA" id="ARBA00023212"/>
    </source>
</evidence>
<keyword evidence="6" id="KW-0175">Coiled coil</keyword>
<reference evidence="12" key="2">
    <citation type="journal article" date="2014" name="Nat. Commun.">
        <title>The cavefish genome reveals candidate genes for eye loss.</title>
        <authorList>
            <person name="McGaugh S.E."/>
            <person name="Gross J.B."/>
            <person name="Aken B."/>
            <person name="Blin M."/>
            <person name="Borowsky R."/>
            <person name="Chalopin D."/>
            <person name="Hinaux H."/>
            <person name="Jeffery W.R."/>
            <person name="Keene A."/>
            <person name="Ma L."/>
            <person name="Minx P."/>
            <person name="Murphy D."/>
            <person name="O'Quin K.E."/>
            <person name="Retaux S."/>
            <person name="Rohner N."/>
            <person name="Searle S.M."/>
            <person name="Stahl B.A."/>
            <person name="Tabin C."/>
            <person name="Volff J.N."/>
            <person name="Yoshizawa M."/>
            <person name="Warren W.C."/>
        </authorList>
    </citation>
    <scope>NUCLEOTIDE SEQUENCE [LARGE SCALE GENOMIC DNA]</scope>
    <source>
        <strain evidence="12">female</strain>
    </source>
</reference>
<reference evidence="11" key="4">
    <citation type="submission" date="2025-09" db="UniProtKB">
        <authorList>
            <consortium name="Ensembl"/>
        </authorList>
    </citation>
    <scope>IDENTIFICATION</scope>
</reference>
<dbReference type="GO" id="GO:0005813">
    <property type="term" value="C:centrosome"/>
    <property type="evidence" value="ECO:0007669"/>
    <property type="project" value="TreeGrafter"/>
</dbReference>
<dbReference type="Pfam" id="PF15007">
    <property type="entry name" value="CEP44"/>
    <property type="match status" value="1"/>
</dbReference>
<evidence type="ECO:0000313" key="11">
    <source>
        <dbReference type="Ensembl" id="ENSAMXP00000036107.1"/>
    </source>
</evidence>